<evidence type="ECO:0000313" key="3">
    <source>
        <dbReference type="Proteomes" id="UP000624279"/>
    </source>
</evidence>
<evidence type="ECO:0000256" key="1">
    <source>
        <dbReference type="SAM" id="SignalP"/>
    </source>
</evidence>
<keyword evidence="3" id="KW-1185">Reference proteome</keyword>
<feature type="chain" id="PRO_5045361902" description="DUF5723 domain-containing protein" evidence="1">
    <location>
        <begin position="26"/>
        <end position="424"/>
    </location>
</feature>
<dbReference type="Proteomes" id="UP000624279">
    <property type="component" value="Unassembled WGS sequence"/>
</dbReference>
<reference evidence="2 3" key="1">
    <citation type="submission" date="2020-08" db="EMBL/GenBank/DDBJ databases">
        <title>Novel species isolated from subtropical streams in China.</title>
        <authorList>
            <person name="Lu H."/>
        </authorList>
    </citation>
    <scope>NUCLEOTIDE SEQUENCE [LARGE SCALE GENOMIC DNA]</scope>
    <source>
        <strain evidence="2 3">LX15W</strain>
    </source>
</reference>
<evidence type="ECO:0008006" key="4">
    <source>
        <dbReference type="Google" id="ProtNLM"/>
    </source>
</evidence>
<name>A0ABR6YAZ1_9BURK</name>
<evidence type="ECO:0000313" key="2">
    <source>
        <dbReference type="EMBL" id="MBC3873807.1"/>
    </source>
</evidence>
<accession>A0ABR6YAZ1</accession>
<sequence length="424" mass="46968">MKINTKRTLNLLIGIAAICSGALHAQTNDDASSINYSIVFSNGLSKLNASEFPVSAANRFASQTHNLSMSADGDFAGISWRARALFSRDDVHTNGKEFRIKELNKVWTVSDRCVISAGKRILAWDVGYLAQPVGFFQTQTVLTDLVDTAGNSEGLPLAMFSCSVGKQHAVDVVYSDDFDESSMVNNRGLRQAALRLSGYRGQTSYAVIARQVKNGGYGFGTTVSTTIGDELELHGSLYAHHGSTQLLHRGLVDSAAQFWRADPYLPYAKNSFSTQALLGFTWTPRDFPIFTVEFSHNDNGLNRAQWQRWQELVTYHQKAHQTEIPKSFRDGNLLWDLKTINQQGTRRDYAYVQVQGTVADIGYSIGQKLGLNDRSIGSFVSLRKELNKTSYVMLALSHFSTAKHTEFAYLPSSEAVTLRIGSSF</sequence>
<dbReference type="EMBL" id="JACOGA010000007">
    <property type="protein sequence ID" value="MBC3873807.1"/>
    <property type="molecule type" value="Genomic_DNA"/>
</dbReference>
<organism evidence="2 3">
    <name type="scientific">Undibacterium flavidum</name>
    <dbReference type="NCBI Taxonomy" id="2762297"/>
    <lineage>
        <taxon>Bacteria</taxon>
        <taxon>Pseudomonadati</taxon>
        <taxon>Pseudomonadota</taxon>
        <taxon>Betaproteobacteria</taxon>
        <taxon>Burkholderiales</taxon>
        <taxon>Oxalobacteraceae</taxon>
        <taxon>Undibacterium</taxon>
    </lineage>
</organism>
<comment type="caution">
    <text evidence="2">The sequence shown here is derived from an EMBL/GenBank/DDBJ whole genome shotgun (WGS) entry which is preliminary data.</text>
</comment>
<feature type="signal peptide" evidence="1">
    <location>
        <begin position="1"/>
        <end position="25"/>
    </location>
</feature>
<keyword evidence="1" id="KW-0732">Signal</keyword>
<protein>
    <recommendedName>
        <fullName evidence="4">DUF5723 domain-containing protein</fullName>
    </recommendedName>
</protein>
<proteinExistence type="predicted"/>
<gene>
    <name evidence="2" type="ORF">H8K55_09415</name>
</gene>